<dbReference type="EMBL" id="CP031039">
    <property type="protein sequence ID" value="QDZ22020.1"/>
    <property type="molecule type" value="Genomic_DNA"/>
</dbReference>
<feature type="signal peptide" evidence="1">
    <location>
        <begin position="1"/>
        <end position="28"/>
    </location>
</feature>
<evidence type="ECO:0000313" key="2">
    <source>
        <dbReference type="EMBL" id="QDZ22020.1"/>
    </source>
</evidence>
<name>A0A5B8MRI5_9CHLO</name>
<reference evidence="2 3" key="1">
    <citation type="submission" date="2018-07" db="EMBL/GenBank/DDBJ databases">
        <title>The complete nuclear genome of the prasinophyte Chloropicon primus (CCMP1205).</title>
        <authorList>
            <person name="Pombert J.-F."/>
            <person name="Otis C."/>
            <person name="Turmel M."/>
            <person name="Lemieux C."/>
        </authorList>
    </citation>
    <scope>NUCLEOTIDE SEQUENCE [LARGE SCALE GENOMIC DNA]</scope>
    <source>
        <strain evidence="2 3">CCMP1205</strain>
    </source>
</reference>
<keyword evidence="1" id="KW-0732">Signal</keyword>
<accession>A0A5B8MRI5</accession>
<proteinExistence type="predicted"/>
<dbReference type="PROSITE" id="PS51257">
    <property type="entry name" value="PROKAR_LIPOPROTEIN"/>
    <property type="match status" value="1"/>
</dbReference>
<dbReference type="AlphaFoldDB" id="A0A5B8MRI5"/>
<organism evidence="2 3">
    <name type="scientific">Chloropicon primus</name>
    <dbReference type="NCBI Taxonomy" id="1764295"/>
    <lineage>
        <taxon>Eukaryota</taxon>
        <taxon>Viridiplantae</taxon>
        <taxon>Chlorophyta</taxon>
        <taxon>Chloropicophyceae</taxon>
        <taxon>Chloropicales</taxon>
        <taxon>Chloropicaceae</taxon>
        <taxon>Chloropicon</taxon>
    </lineage>
</organism>
<sequence>MVEGRISSCWAVLAVGMVLAACAPAVEGRRGLQQNFVRATPGHSTAVDFTHFPTQAPESYGKLVGRDAEKFAARLPGDVLLHQGERIAERKGVDFLRHRIG</sequence>
<evidence type="ECO:0000313" key="3">
    <source>
        <dbReference type="Proteomes" id="UP000316726"/>
    </source>
</evidence>
<keyword evidence="3" id="KW-1185">Reference proteome</keyword>
<protein>
    <submittedName>
        <fullName evidence="2">Uncharacterized protein</fullName>
    </submittedName>
</protein>
<dbReference type="Proteomes" id="UP000316726">
    <property type="component" value="Chromosome 6"/>
</dbReference>
<gene>
    <name evidence="2" type="ORF">A3770_06p45380</name>
</gene>
<feature type="chain" id="PRO_5022780022" evidence="1">
    <location>
        <begin position="29"/>
        <end position="101"/>
    </location>
</feature>
<evidence type="ECO:0000256" key="1">
    <source>
        <dbReference type="SAM" id="SignalP"/>
    </source>
</evidence>